<dbReference type="InterPro" id="IPR036388">
    <property type="entry name" value="WH-like_DNA-bd_sf"/>
</dbReference>
<dbReference type="PROSITE" id="PS51000">
    <property type="entry name" value="HTH_DEOR_2"/>
    <property type="match status" value="1"/>
</dbReference>
<dbReference type="InterPro" id="IPR018356">
    <property type="entry name" value="Tscrpt_reg_HTH_DeoR_CS"/>
</dbReference>
<evidence type="ECO:0000313" key="5">
    <source>
        <dbReference type="EMBL" id="PPK47809.1"/>
    </source>
</evidence>
<reference evidence="5 6" key="1">
    <citation type="submission" date="2018-02" db="EMBL/GenBank/DDBJ databases">
        <title>Genomic Encyclopedia of Archaeal and Bacterial Type Strains, Phase II (KMG-II): from individual species to whole genera.</title>
        <authorList>
            <person name="Goeker M."/>
        </authorList>
    </citation>
    <scope>NUCLEOTIDE SEQUENCE [LARGE SCALE GENOMIC DNA]</scope>
    <source>
        <strain evidence="5 6">DSM 15099</strain>
    </source>
</reference>
<dbReference type="InterPro" id="IPR050313">
    <property type="entry name" value="Carb_Metab_HTH_regulators"/>
</dbReference>
<dbReference type="InterPro" id="IPR037171">
    <property type="entry name" value="NagB/RpiA_transferase-like"/>
</dbReference>
<dbReference type="PRINTS" id="PR00037">
    <property type="entry name" value="HTHLACR"/>
</dbReference>
<dbReference type="SMART" id="SM01134">
    <property type="entry name" value="DeoRC"/>
    <property type="match status" value="1"/>
</dbReference>
<dbReference type="InterPro" id="IPR014036">
    <property type="entry name" value="DeoR-like_C"/>
</dbReference>
<dbReference type="Proteomes" id="UP000239863">
    <property type="component" value="Unassembled WGS sequence"/>
</dbReference>
<organism evidence="5 6">
    <name type="scientific">Clostridium algidicarnis DSM 15099</name>
    <dbReference type="NCBI Taxonomy" id="1121295"/>
    <lineage>
        <taxon>Bacteria</taxon>
        <taxon>Bacillati</taxon>
        <taxon>Bacillota</taxon>
        <taxon>Clostridia</taxon>
        <taxon>Eubacteriales</taxon>
        <taxon>Clostridiaceae</taxon>
        <taxon>Clostridium</taxon>
    </lineage>
</organism>
<evidence type="ECO:0000256" key="3">
    <source>
        <dbReference type="ARBA" id="ARBA00023163"/>
    </source>
</evidence>
<feature type="domain" description="HTH deoR-type" evidence="4">
    <location>
        <begin position="3"/>
        <end position="58"/>
    </location>
</feature>
<keyword evidence="1" id="KW-0805">Transcription regulation</keyword>
<dbReference type="Gene3D" id="1.10.10.10">
    <property type="entry name" value="Winged helix-like DNA-binding domain superfamily/Winged helix DNA-binding domain"/>
    <property type="match status" value="1"/>
</dbReference>
<dbReference type="Pfam" id="PF08220">
    <property type="entry name" value="HTH_DeoR"/>
    <property type="match status" value="1"/>
</dbReference>
<dbReference type="SUPFAM" id="SSF46785">
    <property type="entry name" value="Winged helix' DNA-binding domain"/>
    <property type="match status" value="1"/>
</dbReference>
<dbReference type="PANTHER" id="PTHR30363:SF56">
    <property type="entry name" value="TRANSCRIPTIONAL REGULATOR, DEOR FAMILY"/>
    <property type="match status" value="1"/>
</dbReference>
<dbReference type="InterPro" id="IPR036390">
    <property type="entry name" value="WH_DNA-bd_sf"/>
</dbReference>
<dbReference type="Gene3D" id="3.40.50.1360">
    <property type="match status" value="1"/>
</dbReference>
<evidence type="ECO:0000259" key="4">
    <source>
        <dbReference type="PROSITE" id="PS51000"/>
    </source>
</evidence>
<dbReference type="AlphaFoldDB" id="A0A2S6FWA9"/>
<dbReference type="EMBL" id="PTIS01000013">
    <property type="protein sequence ID" value="PPK47809.1"/>
    <property type="molecule type" value="Genomic_DNA"/>
</dbReference>
<dbReference type="SUPFAM" id="SSF100950">
    <property type="entry name" value="NagB/RpiA/CoA transferase-like"/>
    <property type="match status" value="1"/>
</dbReference>
<keyword evidence="2" id="KW-0238">DNA-binding</keyword>
<evidence type="ECO:0000256" key="2">
    <source>
        <dbReference type="ARBA" id="ARBA00023125"/>
    </source>
</evidence>
<dbReference type="SMART" id="SM00420">
    <property type="entry name" value="HTH_DEOR"/>
    <property type="match status" value="1"/>
</dbReference>
<keyword evidence="3" id="KW-0804">Transcription</keyword>
<gene>
    <name evidence="5" type="ORF">BD821_11329</name>
</gene>
<accession>A0A2S6FWA9</accession>
<comment type="caution">
    <text evidence="5">The sequence shown here is derived from an EMBL/GenBank/DDBJ whole genome shotgun (WGS) entry which is preliminary data.</text>
</comment>
<evidence type="ECO:0000313" key="6">
    <source>
        <dbReference type="Proteomes" id="UP000239863"/>
    </source>
</evidence>
<evidence type="ECO:0000256" key="1">
    <source>
        <dbReference type="ARBA" id="ARBA00023015"/>
    </source>
</evidence>
<dbReference type="GO" id="GO:0003700">
    <property type="term" value="F:DNA-binding transcription factor activity"/>
    <property type="evidence" value="ECO:0007669"/>
    <property type="project" value="InterPro"/>
</dbReference>
<dbReference type="GO" id="GO:0003677">
    <property type="term" value="F:DNA binding"/>
    <property type="evidence" value="ECO:0007669"/>
    <property type="project" value="UniProtKB-KW"/>
</dbReference>
<dbReference type="Pfam" id="PF00455">
    <property type="entry name" value="DeoRC"/>
    <property type="match status" value="1"/>
</dbReference>
<dbReference type="InterPro" id="IPR001034">
    <property type="entry name" value="DeoR_HTH"/>
</dbReference>
<dbReference type="RefSeq" id="WP_104410261.1">
    <property type="nucleotide sequence ID" value="NZ_PTIS01000013.1"/>
</dbReference>
<dbReference type="PROSITE" id="PS00894">
    <property type="entry name" value="HTH_DEOR_1"/>
    <property type="match status" value="1"/>
</dbReference>
<protein>
    <submittedName>
        <fullName evidence="5">DeoR family transcriptional regulator</fullName>
    </submittedName>
</protein>
<sequence>MLTEERYEFILEELKNNSVVHVSDLVIKLNASESTIRRDLNALHKEGKLNKIHGGAMALDKDINTREDKVAVRQGLKTNEKLEIAKYAASLIKPYDFVYLDAGTTTELMIDFIKEKEAIFVTNAIGHAKKLIQNDLKTYILGGEVKGITEAIVGIEAISSLKKYNFTKGFFGVNGISIKRGYTTPDIKEASVKEEALNRARSAYILADDSKFDEISSITFGNISKASIITTKLLDNKYKALTEILEVTIK</sequence>
<dbReference type="STRING" id="37659.GCA_000703125_01909"/>
<name>A0A2S6FWA9_9CLOT</name>
<proteinExistence type="predicted"/>
<dbReference type="OrthoDB" id="9797223at2"/>
<dbReference type="PANTHER" id="PTHR30363">
    <property type="entry name" value="HTH-TYPE TRANSCRIPTIONAL REGULATOR SRLR-RELATED"/>
    <property type="match status" value="1"/>
</dbReference>